<dbReference type="PROSITE" id="PS51257">
    <property type="entry name" value="PROKAR_LIPOPROTEIN"/>
    <property type="match status" value="1"/>
</dbReference>
<organism evidence="2 3">
    <name type="scientific">Uruburuella testudinis</name>
    <dbReference type="NCBI Taxonomy" id="1282863"/>
    <lineage>
        <taxon>Bacteria</taxon>
        <taxon>Pseudomonadati</taxon>
        <taxon>Pseudomonadota</taxon>
        <taxon>Betaproteobacteria</taxon>
        <taxon>Neisseriales</taxon>
        <taxon>Neisseriaceae</taxon>
        <taxon>Uruburuella</taxon>
    </lineage>
</organism>
<name>A0ABY4DX49_9NEIS</name>
<accession>A0ABY4DX49</accession>
<dbReference type="Pfam" id="PF05643">
    <property type="entry name" value="GNA1162-like"/>
    <property type="match status" value="1"/>
</dbReference>
<dbReference type="EMBL" id="CP091508">
    <property type="protein sequence ID" value="UOO83190.1"/>
    <property type="molecule type" value="Genomic_DNA"/>
</dbReference>
<feature type="signal peptide" evidence="1">
    <location>
        <begin position="1"/>
        <end position="24"/>
    </location>
</feature>
<keyword evidence="1" id="KW-0732">Signal</keyword>
<evidence type="ECO:0000313" key="3">
    <source>
        <dbReference type="Proteomes" id="UP000829817"/>
    </source>
</evidence>
<dbReference type="InterPro" id="IPR008517">
    <property type="entry name" value="GNA1162-like"/>
</dbReference>
<feature type="chain" id="PRO_5045425205" evidence="1">
    <location>
        <begin position="25"/>
        <end position="220"/>
    </location>
</feature>
<dbReference type="RefSeq" id="WP_244787624.1">
    <property type="nucleotide sequence ID" value="NZ_CP091508.1"/>
</dbReference>
<sequence>MKKYCIGLTAVALLLGGCATQAPAPYDYTAFKASNPKSILVLPPLNESPDVNAVNGMLSQTSMPLAESGYYVFPVALVQQTFRQNGLDSPADIHAVKLEKLHDIFGADAVLYLKVKHYGTSYQVLVSDTRVTAEAVLLDARTGAKLWSGTATASSAENQGNQGLLVMLVQAAIQQIASNLSDKSHDIAGITSQRLLAAGRMNGMLYGPRSPHYRQREAVE</sequence>
<reference evidence="2 3" key="1">
    <citation type="journal article" date="2022" name="Res Sq">
        <title>Evolution of multicellular longitudinally dividing oral cavity symbionts (Neisseriaceae).</title>
        <authorList>
            <person name="Nyongesa S."/>
            <person name="Weber P."/>
            <person name="Bernet E."/>
            <person name="Pullido F."/>
            <person name="Nieckarz M."/>
            <person name="Delaby M."/>
            <person name="Nieves C."/>
            <person name="Viehboeck T."/>
            <person name="Krause N."/>
            <person name="Rivera-Millot A."/>
            <person name="Nakamura A."/>
            <person name="Vischer N."/>
            <person name="VanNieuwenhze M."/>
            <person name="Brun Y."/>
            <person name="Cava F."/>
            <person name="Bulgheresi S."/>
            <person name="Veyrier F."/>
        </authorList>
    </citation>
    <scope>NUCLEOTIDE SEQUENCE [LARGE SCALE GENOMIC DNA]</scope>
    <source>
        <strain evidence="2 3">CCUG 63373m</strain>
    </source>
</reference>
<evidence type="ECO:0000256" key="1">
    <source>
        <dbReference type="SAM" id="SignalP"/>
    </source>
</evidence>
<keyword evidence="3" id="KW-1185">Reference proteome</keyword>
<gene>
    <name evidence="2" type="ORF">LVJ83_03065</name>
</gene>
<dbReference type="Gene3D" id="3.40.50.10610">
    <property type="entry name" value="ABC-type transport auxiliary lipoprotein component"/>
    <property type="match status" value="1"/>
</dbReference>
<dbReference type="Proteomes" id="UP000829817">
    <property type="component" value="Chromosome"/>
</dbReference>
<evidence type="ECO:0000313" key="2">
    <source>
        <dbReference type="EMBL" id="UOO83190.1"/>
    </source>
</evidence>
<proteinExistence type="predicted"/>
<protein>
    <submittedName>
        <fullName evidence="2">DUF799 domain-containing protein</fullName>
    </submittedName>
</protein>